<dbReference type="InParanoid" id="A0A409VF92"/>
<protein>
    <recommendedName>
        <fullName evidence="4">F-box domain-containing protein</fullName>
    </recommendedName>
</protein>
<feature type="region of interest" description="Disordered" evidence="1">
    <location>
        <begin position="23"/>
        <end position="57"/>
    </location>
</feature>
<evidence type="ECO:0000313" key="2">
    <source>
        <dbReference type="EMBL" id="PPQ64920.1"/>
    </source>
</evidence>
<accession>A0A409VF92</accession>
<reference evidence="2 3" key="1">
    <citation type="journal article" date="2018" name="Evol. Lett.">
        <title>Horizontal gene cluster transfer increased hallucinogenic mushroom diversity.</title>
        <authorList>
            <person name="Reynolds H.T."/>
            <person name="Vijayakumar V."/>
            <person name="Gluck-Thaler E."/>
            <person name="Korotkin H.B."/>
            <person name="Matheny P.B."/>
            <person name="Slot J.C."/>
        </authorList>
    </citation>
    <scope>NUCLEOTIDE SEQUENCE [LARGE SCALE GENOMIC DNA]</scope>
    <source>
        <strain evidence="2 3">2629</strain>
    </source>
</reference>
<dbReference type="AlphaFoldDB" id="A0A409VF92"/>
<evidence type="ECO:0000313" key="3">
    <source>
        <dbReference type="Proteomes" id="UP000284842"/>
    </source>
</evidence>
<comment type="caution">
    <text evidence="2">The sequence shown here is derived from an EMBL/GenBank/DDBJ whole genome shotgun (WGS) entry which is preliminary data.</text>
</comment>
<evidence type="ECO:0000256" key="1">
    <source>
        <dbReference type="SAM" id="MobiDB-lite"/>
    </source>
</evidence>
<keyword evidence="3" id="KW-1185">Reference proteome</keyword>
<organism evidence="2 3">
    <name type="scientific">Panaeolus cyanescens</name>
    <dbReference type="NCBI Taxonomy" id="181874"/>
    <lineage>
        <taxon>Eukaryota</taxon>
        <taxon>Fungi</taxon>
        <taxon>Dikarya</taxon>
        <taxon>Basidiomycota</taxon>
        <taxon>Agaricomycotina</taxon>
        <taxon>Agaricomycetes</taxon>
        <taxon>Agaricomycetidae</taxon>
        <taxon>Agaricales</taxon>
        <taxon>Agaricineae</taxon>
        <taxon>Galeropsidaceae</taxon>
        <taxon>Panaeolus</taxon>
    </lineage>
</organism>
<gene>
    <name evidence="2" type="ORF">CVT24_008260</name>
</gene>
<proteinExistence type="predicted"/>
<feature type="compositionally biased region" description="Polar residues" evidence="1">
    <location>
        <begin position="25"/>
        <end position="34"/>
    </location>
</feature>
<sequence length="806" mass="92042">MFPPCMSNFAHRAQALKQKLLGPADTSQDSTPGSFTPPFDRVPHAKYHQGNDVPTPDEQKDLRAFIRRASDHQSWLRYQMDDLIYKEAGESTEKLRETLQQEISQLHDRISEAQTILSPVRRLTYDALQEIFLWRLWDSVNMWHTNQPTDTFATKSRCILQDVLTLSHVCMFWRSIALSTPALWSYLPPHYCSNHETTTDSDHRDALSLFQMLLKRSQASGLTLSLYLPNHYVRSVYSSEAGVATNTVDEDAFVDPVFSCLVDHSERWANVSLANVDLSSSGDIPTLFKLKGRLPKLARLRLYTVYSHWLLANPSISSISRFIDLFADTPTLQSLAYRDTYSISLPALPGIQRLTSLEIPINSTEDVRLIAFCADTLKTLIIPASNLSEVPWQESMDPTGNLAVYEFPCLTTLGVTCSIGRTFLFLKLPLLEDLTWHSTNYILIFNHIYDMFARSSGTLPGIFKSHPLKKLCITTSGHGFPAFITPDQEYEDRVLALFRMIPHLLMLHIPCPTPKIIRALATSDDAGQTLPELEFCLFDLSHKKFTPDLDDVDDLMRAFNDFTSSRCELSSIMTDPEHQLEGGHSGVRRLKSFQTVFDARHDQDLHERILRPLVPGTIRKPSKFLASLLAVLAQDLPGAFADPWDPWYPIDKPVWHKDRYLWRSRLVRTFFQIGALDLDVWTIFTSGWHTCLERLRTLMLTNNGFYQAHNFLYEFVRDMHEGCMRKFDENPWTQRWLLAPALPDGCAALHYVPTDHPLMSTSHALDIVYDRGQNCECEAVKKISSPLFKHQDSMKCTNYAANGLIF</sequence>
<dbReference type="EMBL" id="NHTK01006080">
    <property type="protein sequence ID" value="PPQ64920.1"/>
    <property type="molecule type" value="Genomic_DNA"/>
</dbReference>
<evidence type="ECO:0008006" key="4">
    <source>
        <dbReference type="Google" id="ProtNLM"/>
    </source>
</evidence>
<dbReference type="OrthoDB" id="3046363at2759"/>
<dbReference type="Proteomes" id="UP000284842">
    <property type="component" value="Unassembled WGS sequence"/>
</dbReference>
<name>A0A409VF92_9AGAR</name>